<dbReference type="EMBL" id="FUZT01000005">
    <property type="protein sequence ID" value="SKC69083.1"/>
    <property type="molecule type" value="Genomic_DNA"/>
</dbReference>
<dbReference type="Proteomes" id="UP000190285">
    <property type="component" value="Unassembled WGS sequence"/>
</dbReference>
<feature type="signal peptide" evidence="1">
    <location>
        <begin position="1"/>
        <end position="20"/>
    </location>
</feature>
<gene>
    <name evidence="2" type="ORF">SAMN02194393_02204</name>
</gene>
<organism evidence="2 3">
    <name type="scientific">Maledivibacter halophilus</name>
    <dbReference type="NCBI Taxonomy" id="36842"/>
    <lineage>
        <taxon>Bacteria</taxon>
        <taxon>Bacillati</taxon>
        <taxon>Bacillota</taxon>
        <taxon>Clostridia</taxon>
        <taxon>Peptostreptococcales</taxon>
        <taxon>Caminicellaceae</taxon>
        <taxon>Maledivibacter</taxon>
    </lineage>
</organism>
<proteinExistence type="predicted"/>
<protein>
    <recommendedName>
        <fullName evidence="4">Lipoprotein</fullName>
    </recommendedName>
</protein>
<evidence type="ECO:0000313" key="2">
    <source>
        <dbReference type="EMBL" id="SKC69083.1"/>
    </source>
</evidence>
<evidence type="ECO:0008006" key="4">
    <source>
        <dbReference type="Google" id="ProtNLM"/>
    </source>
</evidence>
<dbReference type="PROSITE" id="PS51257">
    <property type="entry name" value="PROKAR_LIPOPROTEIN"/>
    <property type="match status" value="1"/>
</dbReference>
<feature type="chain" id="PRO_5039222484" description="Lipoprotein" evidence="1">
    <location>
        <begin position="21"/>
        <end position="175"/>
    </location>
</feature>
<reference evidence="2 3" key="1">
    <citation type="submission" date="2017-02" db="EMBL/GenBank/DDBJ databases">
        <authorList>
            <person name="Peterson S.W."/>
        </authorList>
    </citation>
    <scope>NUCLEOTIDE SEQUENCE [LARGE SCALE GENOMIC DNA]</scope>
    <source>
        <strain evidence="2 3">M1</strain>
    </source>
</reference>
<dbReference type="AlphaFoldDB" id="A0A1T5KZK1"/>
<evidence type="ECO:0000313" key="3">
    <source>
        <dbReference type="Proteomes" id="UP000190285"/>
    </source>
</evidence>
<dbReference type="RefSeq" id="WP_244282062.1">
    <property type="nucleotide sequence ID" value="NZ_FUZT01000005.1"/>
</dbReference>
<name>A0A1T5KZK1_9FIRM</name>
<sequence length="175" mass="19550">MKLKKILLLVIVLIVTSTIGCSNSDRNGDKENVVESEVNEEVSIYSDIYTIALDSCMPIDEGLNSDMQYIAINTQTLENATDEDIKRILDFFKKYKVDVIDESFESLKEKGMVKDGNYIEGVLLVVESVNQVSENRVIIEGSKFRSGIGAIGVKSTIIKENGKWILDSAEMTWIS</sequence>
<keyword evidence="3" id="KW-1185">Reference proteome</keyword>
<evidence type="ECO:0000256" key="1">
    <source>
        <dbReference type="SAM" id="SignalP"/>
    </source>
</evidence>
<keyword evidence="1" id="KW-0732">Signal</keyword>
<accession>A0A1T5KZK1</accession>